<feature type="transmembrane region" description="Helical" evidence="1">
    <location>
        <begin position="155"/>
        <end position="176"/>
    </location>
</feature>
<dbReference type="SUPFAM" id="SSF48317">
    <property type="entry name" value="Acid phosphatase/Vanadium-dependent haloperoxidase"/>
    <property type="match status" value="1"/>
</dbReference>
<dbReference type="SMART" id="SM00014">
    <property type="entry name" value="acidPPc"/>
    <property type="match status" value="1"/>
</dbReference>
<gene>
    <name evidence="3" type="ORF">CR165_02065</name>
</gene>
<dbReference type="Gene3D" id="1.20.144.10">
    <property type="entry name" value="Phosphatidic acid phosphatase type 2/haloperoxidase"/>
    <property type="match status" value="1"/>
</dbReference>
<dbReference type="InterPro" id="IPR000326">
    <property type="entry name" value="PAP2/HPO"/>
</dbReference>
<dbReference type="InterPro" id="IPR036938">
    <property type="entry name" value="PAP2/HPO_sf"/>
</dbReference>
<dbReference type="OrthoDB" id="9801622at2"/>
<dbReference type="Pfam" id="PF01569">
    <property type="entry name" value="PAP2"/>
    <property type="match status" value="1"/>
</dbReference>
<comment type="caution">
    <text evidence="3">The sequence shown here is derived from an EMBL/GenBank/DDBJ whole genome shotgun (WGS) entry which is preliminary data.</text>
</comment>
<feature type="transmembrane region" description="Helical" evidence="1">
    <location>
        <begin position="182"/>
        <end position="201"/>
    </location>
</feature>
<feature type="transmembrane region" description="Helical" evidence="1">
    <location>
        <begin position="79"/>
        <end position="98"/>
    </location>
</feature>
<keyword evidence="4" id="KW-1185">Reference proteome</keyword>
<protein>
    <recommendedName>
        <fullName evidence="2">Phosphatidic acid phosphatase type 2/haloperoxidase domain-containing protein</fullName>
    </recommendedName>
</protein>
<dbReference type="Proteomes" id="UP000245048">
    <property type="component" value="Unassembled WGS sequence"/>
</dbReference>
<keyword evidence="1" id="KW-1133">Transmembrane helix</keyword>
<organism evidence="3 4">
    <name type="scientific">Teichococcus aestuarii</name>
    <dbReference type="NCBI Taxonomy" id="568898"/>
    <lineage>
        <taxon>Bacteria</taxon>
        <taxon>Pseudomonadati</taxon>
        <taxon>Pseudomonadota</taxon>
        <taxon>Alphaproteobacteria</taxon>
        <taxon>Acetobacterales</taxon>
        <taxon>Roseomonadaceae</taxon>
        <taxon>Roseomonas</taxon>
    </lineage>
</organism>
<dbReference type="AlphaFoldDB" id="A0A2U1V9Z2"/>
<dbReference type="PANTHER" id="PTHR14969:SF13">
    <property type="entry name" value="AT30094P"/>
    <property type="match status" value="1"/>
</dbReference>
<reference evidence="4" key="1">
    <citation type="submission" date="2017-10" db="EMBL/GenBank/DDBJ databases">
        <authorList>
            <person name="Toshchakov S.V."/>
            <person name="Goeva M.A."/>
        </authorList>
    </citation>
    <scope>NUCLEOTIDE SEQUENCE [LARGE SCALE GENOMIC DNA]</scope>
    <source>
        <strain evidence="4">JR1/69-1-13</strain>
    </source>
</reference>
<dbReference type="PANTHER" id="PTHR14969">
    <property type="entry name" value="SPHINGOSINE-1-PHOSPHATE PHOSPHOHYDROLASE"/>
    <property type="match status" value="1"/>
</dbReference>
<evidence type="ECO:0000313" key="3">
    <source>
        <dbReference type="EMBL" id="PWC30713.1"/>
    </source>
</evidence>
<accession>A0A2U1V9Z2</accession>
<evidence type="ECO:0000256" key="1">
    <source>
        <dbReference type="SAM" id="Phobius"/>
    </source>
</evidence>
<name>A0A2U1V9Z2_9PROT</name>
<evidence type="ECO:0000259" key="2">
    <source>
        <dbReference type="SMART" id="SM00014"/>
    </source>
</evidence>
<proteinExistence type="predicted"/>
<dbReference type="EMBL" id="PDOA01000001">
    <property type="protein sequence ID" value="PWC30713.1"/>
    <property type="molecule type" value="Genomic_DNA"/>
</dbReference>
<sequence length="253" mass="27822">MAAQHAAQNAGPRIRTGMLQALDLWVLHFFNGFAGESFAADRIIFTLTNNHLFKTAPFVAAYWWMWFTDLGPRRRDGRYLAFAGLGGAILAALLSRLVQNVMWERPRPIHNLDLGINALLGLEEGYLANYSSFPSDNAAMTFAMALGIFMASRRLGALAFLWALVVACIPRVYAGFHYPSDILGGAVLGLAVAALVIRSGLTRRLFEGALRFQRLSPGLFYAAGFVATYQVVTFFDATRELGQKVASLVEILL</sequence>
<feature type="transmembrane region" description="Helical" evidence="1">
    <location>
        <begin position="51"/>
        <end position="67"/>
    </location>
</feature>
<keyword evidence="1" id="KW-0812">Transmembrane</keyword>
<keyword evidence="1" id="KW-0472">Membrane</keyword>
<evidence type="ECO:0000313" key="4">
    <source>
        <dbReference type="Proteomes" id="UP000245048"/>
    </source>
</evidence>
<feature type="domain" description="Phosphatidic acid phosphatase type 2/haloperoxidase" evidence="2">
    <location>
        <begin position="85"/>
        <end position="197"/>
    </location>
</feature>